<keyword evidence="1" id="KW-0812">Transmembrane</keyword>
<name>A0ABR3D0F2_NEUIN</name>
<accession>A0ABR3D0F2</accession>
<evidence type="ECO:0000256" key="1">
    <source>
        <dbReference type="SAM" id="Phobius"/>
    </source>
</evidence>
<evidence type="ECO:0000313" key="3">
    <source>
        <dbReference type="Proteomes" id="UP001451303"/>
    </source>
</evidence>
<sequence length="88" mass="10040">FNFNITFLIAAIPNNIKYYIKQLTVLNKLIFNYSKENVFNTLVLVFKEAGFILISINSYLLTNRVLGALLVLYVDDLLIAVLIITIVN</sequence>
<feature type="transmembrane region" description="Helical" evidence="1">
    <location>
        <begin position="38"/>
        <end position="60"/>
    </location>
</feature>
<evidence type="ECO:0000313" key="2">
    <source>
        <dbReference type="EMBL" id="KAL0465318.1"/>
    </source>
</evidence>
<organism evidence="2 3">
    <name type="scientific">Neurospora intermedia</name>
    <dbReference type="NCBI Taxonomy" id="5142"/>
    <lineage>
        <taxon>Eukaryota</taxon>
        <taxon>Fungi</taxon>
        <taxon>Dikarya</taxon>
        <taxon>Ascomycota</taxon>
        <taxon>Pezizomycotina</taxon>
        <taxon>Sordariomycetes</taxon>
        <taxon>Sordariomycetidae</taxon>
        <taxon>Sordariales</taxon>
        <taxon>Sordariaceae</taxon>
        <taxon>Neurospora</taxon>
    </lineage>
</organism>
<keyword evidence="1" id="KW-1133">Transmembrane helix</keyword>
<feature type="non-terminal residue" evidence="2">
    <location>
        <position position="1"/>
    </location>
</feature>
<dbReference type="EMBL" id="JAVLET010000017">
    <property type="protein sequence ID" value="KAL0465318.1"/>
    <property type="molecule type" value="Genomic_DNA"/>
</dbReference>
<keyword evidence="3" id="KW-1185">Reference proteome</keyword>
<dbReference type="Proteomes" id="UP001451303">
    <property type="component" value="Unassembled WGS sequence"/>
</dbReference>
<feature type="transmembrane region" description="Helical" evidence="1">
    <location>
        <begin position="66"/>
        <end position="87"/>
    </location>
</feature>
<comment type="caution">
    <text evidence="2">The sequence shown here is derived from an EMBL/GenBank/DDBJ whole genome shotgun (WGS) entry which is preliminary data.</text>
</comment>
<proteinExistence type="predicted"/>
<gene>
    <name evidence="2" type="ORF">QR685DRAFT_453357</name>
</gene>
<protein>
    <submittedName>
        <fullName evidence="2">Uncharacterized protein</fullName>
    </submittedName>
</protein>
<reference evidence="2 3" key="1">
    <citation type="submission" date="2023-09" db="EMBL/GenBank/DDBJ databases">
        <title>Multi-omics analysis of a traditional fermented food reveals byproduct-associated fungal strains for waste-to-food upcycling.</title>
        <authorList>
            <consortium name="Lawrence Berkeley National Laboratory"/>
            <person name="Rekdal V.M."/>
            <person name="Villalobos-Escobedo J.M."/>
            <person name="Rodriguez-Valeron N."/>
            <person name="Garcia M.O."/>
            <person name="Vasquez D.P."/>
            <person name="Damayanti I."/>
            <person name="Sorensen P.M."/>
            <person name="Baidoo E.E."/>
            <person name="De Carvalho A.C."/>
            <person name="Riley R."/>
            <person name="Lipzen A."/>
            <person name="He G."/>
            <person name="Yan M."/>
            <person name="Haridas S."/>
            <person name="Daum C."/>
            <person name="Yoshinaga Y."/>
            <person name="Ng V."/>
            <person name="Grigoriev I.V."/>
            <person name="Munk R."/>
            <person name="Nuraida L."/>
            <person name="Wijaya C.H."/>
            <person name="Morales P.-C."/>
            <person name="Keasling J.D."/>
        </authorList>
    </citation>
    <scope>NUCLEOTIDE SEQUENCE [LARGE SCALE GENOMIC DNA]</scope>
    <source>
        <strain evidence="2 3">FGSC 2613</strain>
    </source>
</reference>
<keyword evidence="1" id="KW-0472">Membrane</keyword>